<evidence type="ECO:0000256" key="4">
    <source>
        <dbReference type="ARBA" id="ARBA00022519"/>
    </source>
</evidence>
<comment type="subcellular location">
    <subcellularLocation>
        <location evidence="1">Cell inner membrane</location>
        <topology evidence="1">Multi-pass membrane protein</topology>
    </subcellularLocation>
    <subcellularLocation>
        <location evidence="8">Cell membrane</location>
        <topology evidence="8">Multi-pass membrane protein</topology>
    </subcellularLocation>
</comment>
<feature type="transmembrane region" description="Helical" evidence="8">
    <location>
        <begin position="165"/>
        <end position="185"/>
    </location>
</feature>
<keyword evidence="4" id="KW-0997">Cell inner membrane</keyword>
<feature type="transmembrane region" description="Helical" evidence="8">
    <location>
        <begin position="206"/>
        <end position="228"/>
    </location>
</feature>
<sequence length="324" mass="34096">MSLQARSLTADPQRADAGRLRLPGDPGSRLTDSRGAGRVGRVLSATLLAAWFLVPLVPLALWAFADRWSFPEVLPTVWGIDGLESAIAQGAVPAFWRSLALGLVVAAIATPLGAAAARALTMGVVRWPRAVGLVLLAPIALPPFAAVMGLNVVLLRAYVPPLVGLVLVLVVIALPYTTFAMRVAYAAHDIRFEEEARTLGASPWTVLWRIHIPLVAPALARAAFLAFLVGWSDYIVTVIIGGGAVVTLPLVIASSAAGIGNDSAVAILSLTAILPPLMLLLLLGLAGRRGAGRRGARPRRRRPAPDPIGPRTARSRLHETGATR</sequence>
<evidence type="ECO:0000256" key="5">
    <source>
        <dbReference type="ARBA" id="ARBA00022692"/>
    </source>
</evidence>
<dbReference type="RefSeq" id="WP_161885057.1">
    <property type="nucleotide sequence ID" value="NZ_CP017146.1"/>
</dbReference>
<evidence type="ECO:0000256" key="9">
    <source>
        <dbReference type="SAM" id="MobiDB-lite"/>
    </source>
</evidence>
<comment type="similarity">
    <text evidence="8">Belongs to the binding-protein-dependent transport system permease family.</text>
</comment>
<keyword evidence="2 8" id="KW-0813">Transport</keyword>
<dbReference type="Proteomes" id="UP000464507">
    <property type="component" value="Chromosome"/>
</dbReference>
<keyword evidence="7 8" id="KW-0472">Membrane</keyword>
<dbReference type="PROSITE" id="PS50928">
    <property type="entry name" value="ABC_TM1"/>
    <property type="match status" value="1"/>
</dbReference>
<feature type="domain" description="ABC transmembrane type-1" evidence="10">
    <location>
        <begin position="95"/>
        <end position="283"/>
    </location>
</feature>
<evidence type="ECO:0000256" key="1">
    <source>
        <dbReference type="ARBA" id="ARBA00004429"/>
    </source>
</evidence>
<keyword evidence="12" id="KW-1185">Reference proteome</keyword>
<name>A0A7L5AFG9_9MICO</name>
<evidence type="ECO:0000256" key="3">
    <source>
        <dbReference type="ARBA" id="ARBA00022475"/>
    </source>
</evidence>
<organism evidence="11 12">
    <name type="scientific">Marisediminicola antarctica</name>
    <dbReference type="NCBI Taxonomy" id="674079"/>
    <lineage>
        <taxon>Bacteria</taxon>
        <taxon>Bacillati</taxon>
        <taxon>Actinomycetota</taxon>
        <taxon>Actinomycetes</taxon>
        <taxon>Micrococcales</taxon>
        <taxon>Microbacteriaceae</taxon>
        <taxon>Marisediminicola</taxon>
    </lineage>
</organism>
<dbReference type="PANTHER" id="PTHR43357:SF4">
    <property type="entry name" value="INNER MEMBRANE ABC TRANSPORTER PERMEASE PROTEIN YDCV"/>
    <property type="match status" value="1"/>
</dbReference>
<dbReference type="GO" id="GO:0005886">
    <property type="term" value="C:plasma membrane"/>
    <property type="evidence" value="ECO:0007669"/>
    <property type="project" value="UniProtKB-SubCell"/>
</dbReference>
<evidence type="ECO:0000256" key="8">
    <source>
        <dbReference type="RuleBase" id="RU363032"/>
    </source>
</evidence>
<feature type="transmembrane region" description="Helical" evidence="8">
    <location>
        <begin position="133"/>
        <end position="159"/>
    </location>
</feature>
<proteinExistence type="inferred from homology"/>
<gene>
    <name evidence="11" type="ORF">BHD05_02660</name>
</gene>
<keyword evidence="6 8" id="KW-1133">Transmembrane helix</keyword>
<feature type="transmembrane region" description="Helical" evidence="8">
    <location>
        <begin position="234"/>
        <end position="253"/>
    </location>
</feature>
<dbReference type="Gene3D" id="1.10.3720.10">
    <property type="entry name" value="MetI-like"/>
    <property type="match status" value="1"/>
</dbReference>
<feature type="transmembrane region" description="Helical" evidence="8">
    <location>
        <begin position="265"/>
        <end position="286"/>
    </location>
</feature>
<reference evidence="11 12" key="1">
    <citation type="submission" date="2016-09" db="EMBL/GenBank/DDBJ databases">
        <title>Complete genome sequence of microbes from the polar regions.</title>
        <authorList>
            <person name="Liao L."/>
            <person name="Chen B."/>
        </authorList>
    </citation>
    <scope>NUCLEOTIDE SEQUENCE [LARGE SCALE GENOMIC DNA]</scope>
    <source>
        <strain evidence="11 12">ZS314</strain>
    </source>
</reference>
<dbReference type="InterPro" id="IPR035906">
    <property type="entry name" value="MetI-like_sf"/>
</dbReference>
<feature type="region of interest" description="Disordered" evidence="9">
    <location>
        <begin position="290"/>
        <end position="324"/>
    </location>
</feature>
<dbReference type="GO" id="GO:0055085">
    <property type="term" value="P:transmembrane transport"/>
    <property type="evidence" value="ECO:0007669"/>
    <property type="project" value="InterPro"/>
</dbReference>
<dbReference type="AlphaFoldDB" id="A0A7L5AFG9"/>
<dbReference type="SUPFAM" id="SSF161098">
    <property type="entry name" value="MetI-like"/>
    <property type="match status" value="1"/>
</dbReference>
<evidence type="ECO:0000259" key="10">
    <source>
        <dbReference type="PROSITE" id="PS50928"/>
    </source>
</evidence>
<feature type="region of interest" description="Disordered" evidence="9">
    <location>
        <begin position="1"/>
        <end position="33"/>
    </location>
</feature>
<dbReference type="KEGG" id="mant:BHD05_02660"/>
<dbReference type="OrthoDB" id="4219855at2"/>
<feature type="compositionally biased region" description="Basic residues" evidence="9">
    <location>
        <begin position="290"/>
        <end position="302"/>
    </location>
</feature>
<dbReference type="InterPro" id="IPR000515">
    <property type="entry name" value="MetI-like"/>
</dbReference>
<feature type="transmembrane region" description="Helical" evidence="8">
    <location>
        <begin position="42"/>
        <end position="65"/>
    </location>
</feature>
<evidence type="ECO:0000313" key="12">
    <source>
        <dbReference type="Proteomes" id="UP000464507"/>
    </source>
</evidence>
<protein>
    <submittedName>
        <fullName evidence="11">ABC transporter permease</fullName>
    </submittedName>
</protein>
<dbReference type="PANTHER" id="PTHR43357">
    <property type="entry name" value="INNER MEMBRANE ABC TRANSPORTER PERMEASE PROTEIN YDCV"/>
    <property type="match status" value="1"/>
</dbReference>
<evidence type="ECO:0000256" key="7">
    <source>
        <dbReference type="ARBA" id="ARBA00023136"/>
    </source>
</evidence>
<evidence type="ECO:0000256" key="2">
    <source>
        <dbReference type="ARBA" id="ARBA00022448"/>
    </source>
</evidence>
<keyword evidence="5 8" id="KW-0812">Transmembrane</keyword>
<accession>A0A7L5AFG9</accession>
<dbReference type="EMBL" id="CP017146">
    <property type="protein sequence ID" value="QHO68702.1"/>
    <property type="molecule type" value="Genomic_DNA"/>
</dbReference>
<evidence type="ECO:0000256" key="6">
    <source>
        <dbReference type="ARBA" id="ARBA00022989"/>
    </source>
</evidence>
<evidence type="ECO:0000313" key="11">
    <source>
        <dbReference type="EMBL" id="QHO68702.1"/>
    </source>
</evidence>
<dbReference type="CDD" id="cd06261">
    <property type="entry name" value="TM_PBP2"/>
    <property type="match status" value="1"/>
</dbReference>
<feature type="transmembrane region" description="Helical" evidence="8">
    <location>
        <begin position="99"/>
        <end position="121"/>
    </location>
</feature>
<keyword evidence="3" id="KW-1003">Cell membrane</keyword>
<dbReference type="Pfam" id="PF00528">
    <property type="entry name" value="BPD_transp_1"/>
    <property type="match status" value="1"/>
</dbReference>